<dbReference type="GO" id="GO:0005886">
    <property type="term" value="C:plasma membrane"/>
    <property type="evidence" value="ECO:0007669"/>
    <property type="project" value="UniProtKB-SubCell"/>
</dbReference>
<keyword evidence="8" id="KW-0677">Repeat</keyword>
<dbReference type="PROSITE" id="PS51257">
    <property type="entry name" value="PROKAR_LIPOPROTEIN"/>
    <property type="match status" value="1"/>
</dbReference>
<keyword evidence="11" id="KW-0114">cAMP</keyword>
<keyword evidence="4" id="KW-1003">Cell membrane</keyword>
<dbReference type="InterPro" id="IPR014710">
    <property type="entry name" value="RmlC-like_jellyroll"/>
</dbReference>
<evidence type="ECO:0000256" key="12">
    <source>
        <dbReference type="ARBA" id="ARBA00037198"/>
    </source>
</evidence>
<evidence type="ECO:0000256" key="13">
    <source>
        <dbReference type="ARBA" id="ARBA00041039"/>
    </source>
</evidence>
<evidence type="ECO:0000256" key="6">
    <source>
        <dbReference type="ARBA" id="ARBA00022553"/>
    </source>
</evidence>
<evidence type="ECO:0000256" key="4">
    <source>
        <dbReference type="ARBA" id="ARBA00022475"/>
    </source>
</evidence>
<dbReference type="GO" id="GO:0030552">
    <property type="term" value="F:cAMP binding"/>
    <property type="evidence" value="ECO:0007669"/>
    <property type="project" value="UniProtKB-KW"/>
</dbReference>
<sequence>MCFSSFKSVGVLHSPNCFSSSSCSTKKLINEAIMNNDFLKKLEPQHTREMVDCMYEKIYAAEQLVIQEGEPGNYLYVLAEGLLEVIQNEKLLGQMRPGTAFGELAILYNCKRTATVK</sequence>
<reference evidence="15" key="2">
    <citation type="submission" date="2025-09" db="UniProtKB">
        <authorList>
            <consortium name="Ensembl"/>
        </authorList>
    </citation>
    <scope>IDENTIFICATION</scope>
</reference>
<dbReference type="Gene3D" id="2.60.120.10">
    <property type="entry name" value="Jelly Rolls"/>
    <property type="match status" value="1"/>
</dbReference>
<feature type="domain" description="Cyclic nucleotide-binding" evidence="14">
    <location>
        <begin position="38"/>
        <end position="117"/>
    </location>
</feature>
<evidence type="ECO:0000256" key="1">
    <source>
        <dbReference type="ARBA" id="ARBA00004236"/>
    </source>
</evidence>
<evidence type="ECO:0000256" key="7">
    <source>
        <dbReference type="ARBA" id="ARBA00022566"/>
    </source>
</evidence>
<evidence type="ECO:0000256" key="3">
    <source>
        <dbReference type="ARBA" id="ARBA00005753"/>
    </source>
</evidence>
<evidence type="ECO:0000259" key="14">
    <source>
        <dbReference type="PROSITE" id="PS50042"/>
    </source>
</evidence>
<keyword evidence="7" id="KW-0116">cAMP-binding</keyword>
<dbReference type="PROSITE" id="PS00888">
    <property type="entry name" value="CNMP_BINDING_1"/>
    <property type="match status" value="1"/>
</dbReference>
<organism evidence="15 16">
    <name type="scientific">Sinocyclocheilus rhinocerous</name>
    <dbReference type="NCBI Taxonomy" id="307959"/>
    <lineage>
        <taxon>Eukaryota</taxon>
        <taxon>Metazoa</taxon>
        <taxon>Chordata</taxon>
        <taxon>Craniata</taxon>
        <taxon>Vertebrata</taxon>
        <taxon>Euteleostomi</taxon>
        <taxon>Actinopterygii</taxon>
        <taxon>Neopterygii</taxon>
        <taxon>Teleostei</taxon>
        <taxon>Ostariophysi</taxon>
        <taxon>Cypriniformes</taxon>
        <taxon>Cyprinidae</taxon>
        <taxon>Cyprininae</taxon>
        <taxon>Sinocyclocheilus</taxon>
    </lineage>
</organism>
<dbReference type="InterPro" id="IPR050503">
    <property type="entry name" value="cAMP-dep_PK_reg_su-like"/>
</dbReference>
<dbReference type="InterPro" id="IPR000595">
    <property type="entry name" value="cNMP-bd_dom"/>
</dbReference>
<evidence type="ECO:0000313" key="15">
    <source>
        <dbReference type="Ensembl" id="ENSSRHP00000010659.1"/>
    </source>
</evidence>
<keyword evidence="16" id="KW-1185">Reference proteome</keyword>
<name>A0A673GEI1_9TELE</name>
<comment type="function">
    <text evidence="12">Regulatory subunit of the cAMP-dependent protein kinases involved in cAMP signaling in cells. Type II regulatory chains mediate membrane association by binding to anchoring proteins, including the MAP2 kinase.</text>
</comment>
<dbReference type="Proteomes" id="UP000472270">
    <property type="component" value="Unassembled WGS sequence"/>
</dbReference>
<evidence type="ECO:0000256" key="8">
    <source>
        <dbReference type="ARBA" id="ARBA00022737"/>
    </source>
</evidence>
<dbReference type="AlphaFoldDB" id="A0A673GEI1"/>
<dbReference type="InterPro" id="IPR018488">
    <property type="entry name" value="cNMP-bd_CS"/>
</dbReference>
<dbReference type="PANTHER" id="PTHR11635:SF153">
    <property type="entry name" value="CAMP-DEPENDENT PROTEIN KINASE TYPE II-ALPHA REGULATORY SUBUNIT"/>
    <property type="match status" value="1"/>
</dbReference>
<dbReference type="GO" id="GO:0005829">
    <property type="term" value="C:cytosol"/>
    <property type="evidence" value="ECO:0007669"/>
    <property type="project" value="TreeGrafter"/>
</dbReference>
<dbReference type="PROSITE" id="PS50042">
    <property type="entry name" value="CNMP_BINDING_3"/>
    <property type="match status" value="1"/>
</dbReference>
<evidence type="ECO:0000256" key="10">
    <source>
        <dbReference type="ARBA" id="ARBA00023136"/>
    </source>
</evidence>
<dbReference type="PANTHER" id="PTHR11635">
    <property type="entry name" value="CAMP-DEPENDENT PROTEIN KINASE REGULATORY CHAIN"/>
    <property type="match status" value="1"/>
</dbReference>
<reference evidence="15" key="1">
    <citation type="submission" date="2025-08" db="UniProtKB">
        <authorList>
            <consortium name="Ensembl"/>
        </authorList>
    </citation>
    <scope>IDENTIFICATION</scope>
</reference>
<comment type="similarity">
    <text evidence="3">Belongs to the cAMP-dependent kinase regulatory chain family.</text>
</comment>
<comment type="subcellular location">
    <subcellularLocation>
        <location evidence="1">Cell membrane</location>
    </subcellularLocation>
    <subcellularLocation>
        <location evidence="2">Cytoplasm</location>
    </subcellularLocation>
</comment>
<dbReference type="Pfam" id="PF00027">
    <property type="entry name" value="cNMP_binding"/>
    <property type="match status" value="1"/>
</dbReference>
<keyword evidence="6" id="KW-0597">Phosphoprotein</keyword>
<dbReference type="SUPFAM" id="SSF51206">
    <property type="entry name" value="cAMP-binding domain-like"/>
    <property type="match status" value="1"/>
</dbReference>
<evidence type="ECO:0000256" key="11">
    <source>
        <dbReference type="ARBA" id="ARBA00023149"/>
    </source>
</evidence>
<dbReference type="PRINTS" id="PR00103">
    <property type="entry name" value="CAMPKINASE"/>
</dbReference>
<protein>
    <recommendedName>
        <fullName evidence="13">cAMP-dependent protein kinase type II-alpha regulatory subunit</fullName>
    </recommendedName>
</protein>
<accession>A0A673GEI1</accession>
<proteinExistence type="inferred from homology"/>
<dbReference type="GO" id="GO:0034236">
    <property type="term" value="F:protein kinase A catalytic subunit binding"/>
    <property type="evidence" value="ECO:0007669"/>
    <property type="project" value="TreeGrafter"/>
</dbReference>
<keyword evidence="9" id="KW-0547">Nucleotide-binding</keyword>
<evidence type="ECO:0000256" key="5">
    <source>
        <dbReference type="ARBA" id="ARBA00022490"/>
    </source>
</evidence>
<evidence type="ECO:0000256" key="9">
    <source>
        <dbReference type="ARBA" id="ARBA00022741"/>
    </source>
</evidence>
<evidence type="ECO:0000313" key="16">
    <source>
        <dbReference type="Proteomes" id="UP000472270"/>
    </source>
</evidence>
<dbReference type="Ensembl" id="ENSSRHT00000011054.1">
    <property type="protein sequence ID" value="ENSSRHP00000010659.1"/>
    <property type="gene ID" value="ENSSRHG00000006121.1"/>
</dbReference>
<keyword evidence="10" id="KW-0472">Membrane</keyword>
<evidence type="ECO:0000256" key="2">
    <source>
        <dbReference type="ARBA" id="ARBA00004496"/>
    </source>
</evidence>
<dbReference type="CDD" id="cd00038">
    <property type="entry name" value="CAP_ED"/>
    <property type="match status" value="1"/>
</dbReference>
<keyword evidence="5" id="KW-0963">Cytoplasm</keyword>
<dbReference type="InterPro" id="IPR018490">
    <property type="entry name" value="cNMP-bd_dom_sf"/>
</dbReference>
<dbReference type="GO" id="GO:0004862">
    <property type="term" value="F:cAMP-dependent protein kinase inhibitor activity"/>
    <property type="evidence" value="ECO:0007669"/>
    <property type="project" value="TreeGrafter"/>
</dbReference>
<dbReference type="GO" id="GO:0005952">
    <property type="term" value="C:cAMP-dependent protein kinase complex"/>
    <property type="evidence" value="ECO:0007669"/>
    <property type="project" value="InterPro"/>
</dbReference>